<sequence>MGRITNLIEMLQTWLFRAGVYASNTFLDDPALLAFAFC</sequence>
<dbReference type="Proteomes" id="UP000218069">
    <property type="component" value="Unassembled WGS sequence"/>
</dbReference>
<keyword evidence="2" id="KW-1185">Reference proteome</keyword>
<organism evidence="1 2">
    <name type="scientific">Polynucleobacter meluiroseus</name>
    <dbReference type="NCBI Taxonomy" id="1938814"/>
    <lineage>
        <taxon>Bacteria</taxon>
        <taxon>Pseudomonadati</taxon>
        <taxon>Pseudomonadota</taxon>
        <taxon>Betaproteobacteria</taxon>
        <taxon>Burkholderiales</taxon>
        <taxon>Burkholderiaceae</taxon>
        <taxon>Polynucleobacter</taxon>
    </lineage>
</organism>
<accession>A0A240E3N8</accession>
<reference evidence="2" key="1">
    <citation type="submission" date="2017-08" db="EMBL/GenBank/DDBJ databases">
        <authorList>
            <person name="Varghese N."/>
            <person name="Submissions S."/>
        </authorList>
    </citation>
    <scope>NUCLEOTIDE SEQUENCE [LARGE SCALE GENOMIC DNA]</scope>
    <source>
        <strain evidence="2">AP-Melu-1000-B4</strain>
    </source>
</reference>
<proteinExistence type="predicted"/>
<protein>
    <submittedName>
        <fullName evidence="1">Uncharacterized protein</fullName>
    </submittedName>
</protein>
<evidence type="ECO:0000313" key="1">
    <source>
        <dbReference type="EMBL" id="SNX29490.1"/>
    </source>
</evidence>
<dbReference type="EMBL" id="OANS01000005">
    <property type="protein sequence ID" value="SNX29490.1"/>
    <property type="molecule type" value="Genomic_DNA"/>
</dbReference>
<evidence type="ECO:0000313" key="2">
    <source>
        <dbReference type="Proteomes" id="UP000218069"/>
    </source>
</evidence>
<gene>
    <name evidence="1" type="ORF">SAMN06295945_1867</name>
</gene>
<name>A0A240E3N8_9BURK</name>
<dbReference type="AlphaFoldDB" id="A0A240E3N8"/>